<evidence type="ECO:0000256" key="4">
    <source>
        <dbReference type="ARBA" id="ARBA00022989"/>
    </source>
</evidence>
<reference evidence="7 8" key="1">
    <citation type="submission" date="2019-08" db="EMBL/GenBank/DDBJ databases">
        <title>Deep-cultivation of Planctomycetes and their phenomic and genomic characterization uncovers novel biology.</title>
        <authorList>
            <person name="Wiegand S."/>
            <person name="Jogler M."/>
            <person name="Boedeker C."/>
            <person name="Pinto D."/>
            <person name="Vollmers J."/>
            <person name="Rivas-Marin E."/>
            <person name="Kohn T."/>
            <person name="Peeters S.H."/>
            <person name="Heuer A."/>
            <person name="Rast P."/>
            <person name="Oberbeckmann S."/>
            <person name="Bunk B."/>
            <person name="Jeske O."/>
            <person name="Meyerdierks A."/>
            <person name="Storesund J.E."/>
            <person name="Kallscheuer N."/>
            <person name="Luecker S."/>
            <person name="Lage O.M."/>
            <person name="Pohl T."/>
            <person name="Merkel B.J."/>
            <person name="Hornburger P."/>
            <person name="Mueller R.-W."/>
            <person name="Bruemmer F."/>
            <person name="Labrenz M."/>
            <person name="Spormann A.M."/>
            <person name="Op Den Camp H."/>
            <person name="Overmann J."/>
            <person name="Amann R."/>
            <person name="Jetten M.S.M."/>
            <person name="Mascher T."/>
            <person name="Medema M.H."/>
            <person name="Devos D.P."/>
            <person name="Kaster A.-K."/>
            <person name="Ovreas L."/>
            <person name="Rohde M."/>
            <person name="Galperin M.Y."/>
            <person name="Jogler C."/>
        </authorList>
    </citation>
    <scope>NUCLEOTIDE SEQUENCE [LARGE SCALE GENOMIC DNA]</scope>
    <source>
        <strain evidence="7 8">LF1</strain>
    </source>
</reference>
<sequence>MSDHAHSSDGHGGDGHDFAHPMPVSMLLSVFFALVILTVVTVAQASFDLGSYDVLVVMAIATLKATLVALFFMHLAWDKPFNIAVFVGSFIFVGLFVIFTLGDSDMTSDSFEPKIDEVVPMVAESN</sequence>
<protein>
    <recommendedName>
        <fullName evidence="9">Cytochrome oxidase subunit IV</fullName>
    </recommendedName>
</protein>
<name>A0A5B1CLR2_9BACT</name>
<evidence type="ECO:0000256" key="3">
    <source>
        <dbReference type="ARBA" id="ARBA00022692"/>
    </source>
</evidence>
<evidence type="ECO:0000313" key="7">
    <source>
        <dbReference type="EMBL" id="KAA1261262.1"/>
    </source>
</evidence>
<keyword evidence="5 6" id="KW-0472">Membrane</keyword>
<evidence type="ECO:0000256" key="5">
    <source>
        <dbReference type="ARBA" id="ARBA00023136"/>
    </source>
</evidence>
<feature type="transmembrane region" description="Helical" evidence="6">
    <location>
        <begin position="83"/>
        <end position="102"/>
    </location>
</feature>
<organism evidence="7 8">
    <name type="scientific">Rubripirellula obstinata</name>
    <dbReference type="NCBI Taxonomy" id="406547"/>
    <lineage>
        <taxon>Bacteria</taxon>
        <taxon>Pseudomonadati</taxon>
        <taxon>Planctomycetota</taxon>
        <taxon>Planctomycetia</taxon>
        <taxon>Pirellulales</taxon>
        <taxon>Pirellulaceae</taxon>
        <taxon>Rubripirellula</taxon>
    </lineage>
</organism>
<evidence type="ECO:0000313" key="8">
    <source>
        <dbReference type="Proteomes" id="UP000322699"/>
    </source>
</evidence>
<proteinExistence type="predicted"/>
<dbReference type="InterPro" id="IPR011743">
    <property type="entry name" value="Caa3_sub_IV"/>
</dbReference>
<evidence type="ECO:0000256" key="2">
    <source>
        <dbReference type="ARBA" id="ARBA00022475"/>
    </source>
</evidence>
<gene>
    <name evidence="7" type="ORF">LF1_38080</name>
</gene>
<keyword evidence="2" id="KW-1003">Cell membrane</keyword>
<dbReference type="NCBIfam" id="TIGR02229">
    <property type="entry name" value="caa3_sub_IV"/>
    <property type="match status" value="1"/>
</dbReference>
<evidence type="ECO:0000256" key="1">
    <source>
        <dbReference type="ARBA" id="ARBA00004651"/>
    </source>
</evidence>
<dbReference type="Pfam" id="PF03626">
    <property type="entry name" value="COX4_pro"/>
    <property type="match status" value="1"/>
</dbReference>
<evidence type="ECO:0008006" key="9">
    <source>
        <dbReference type="Google" id="ProtNLM"/>
    </source>
</evidence>
<dbReference type="EMBL" id="VRLW01000001">
    <property type="protein sequence ID" value="KAA1261262.1"/>
    <property type="molecule type" value="Genomic_DNA"/>
</dbReference>
<feature type="transmembrane region" description="Helical" evidence="6">
    <location>
        <begin position="55"/>
        <end position="77"/>
    </location>
</feature>
<dbReference type="Proteomes" id="UP000322699">
    <property type="component" value="Unassembled WGS sequence"/>
</dbReference>
<keyword evidence="4 6" id="KW-1133">Transmembrane helix</keyword>
<comment type="subcellular location">
    <subcellularLocation>
        <location evidence="1">Cell membrane</location>
        <topology evidence="1">Multi-pass membrane protein</topology>
    </subcellularLocation>
</comment>
<dbReference type="GO" id="GO:0005886">
    <property type="term" value="C:plasma membrane"/>
    <property type="evidence" value="ECO:0007669"/>
    <property type="project" value="UniProtKB-SubCell"/>
</dbReference>
<dbReference type="InterPro" id="IPR005171">
    <property type="entry name" value="Cyt_c_oxidase_su4_prok"/>
</dbReference>
<feature type="transmembrane region" description="Helical" evidence="6">
    <location>
        <begin position="24"/>
        <end position="43"/>
    </location>
</feature>
<dbReference type="RefSeq" id="WP_068263440.1">
    <property type="nucleotide sequence ID" value="NZ_LWSK01000047.1"/>
</dbReference>
<keyword evidence="8" id="KW-1185">Reference proteome</keyword>
<comment type="caution">
    <text evidence="7">The sequence shown here is derived from an EMBL/GenBank/DDBJ whole genome shotgun (WGS) entry which is preliminary data.</text>
</comment>
<dbReference type="AlphaFoldDB" id="A0A5B1CLR2"/>
<evidence type="ECO:0000256" key="6">
    <source>
        <dbReference type="SAM" id="Phobius"/>
    </source>
</evidence>
<keyword evidence="3 6" id="KW-0812">Transmembrane</keyword>
<dbReference type="OrthoDB" id="282123at2"/>
<accession>A0A5B1CLR2</accession>